<dbReference type="PROSITE" id="PS51462">
    <property type="entry name" value="NUDIX"/>
    <property type="match status" value="1"/>
</dbReference>
<dbReference type="PROSITE" id="PS00893">
    <property type="entry name" value="NUDIX_BOX"/>
    <property type="match status" value="1"/>
</dbReference>
<dbReference type="InterPro" id="IPR000086">
    <property type="entry name" value="NUDIX_hydrolase_dom"/>
</dbReference>
<feature type="domain" description="Nudix hydrolase" evidence="5">
    <location>
        <begin position="10"/>
        <end position="163"/>
    </location>
</feature>
<dbReference type="RefSeq" id="WP_261516848.1">
    <property type="nucleotide sequence ID" value="NZ_JAODNV010000020.1"/>
</dbReference>
<comment type="cofactor">
    <cofactor evidence="2">
        <name>Mg(2+)</name>
        <dbReference type="ChEBI" id="CHEBI:18420"/>
    </cofactor>
</comment>
<dbReference type="EC" id="3.6.1.-" evidence="4"/>
<reference evidence="6" key="1">
    <citation type="submission" date="2022-08" db="EMBL/GenBank/DDBJ databases">
        <title>Chelativorans sichuanense sp. nov., a paraffin oil-degrading bacterium isolated from a mixture of oil-based drill cuttings and paddy soil.</title>
        <authorList>
            <person name="Yu J."/>
            <person name="Liu H."/>
            <person name="Chen Q."/>
        </authorList>
    </citation>
    <scope>NUCLEOTIDE SEQUENCE</scope>
    <source>
        <strain evidence="6">SCAU 2101</strain>
    </source>
</reference>
<dbReference type="EMBL" id="JAODNV010000020">
    <property type="protein sequence ID" value="MCT8991912.1"/>
    <property type="molecule type" value="Genomic_DNA"/>
</dbReference>
<dbReference type="Gene3D" id="3.90.79.10">
    <property type="entry name" value="Nucleoside Triphosphate Pyrophosphohydrolase"/>
    <property type="match status" value="1"/>
</dbReference>
<dbReference type="InterPro" id="IPR020084">
    <property type="entry name" value="NUDIX_hydrolase_CS"/>
</dbReference>
<dbReference type="InterPro" id="IPR022927">
    <property type="entry name" value="RppH"/>
</dbReference>
<comment type="caution">
    <text evidence="6">The sequence shown here is derived from an EMBL/GenBank/DDBJ whole genome shotgun (WGS) entry which is preliminary data.</text>
</comment>
<comment type="cofactor">
    <cofactor evidence="4">
        <name>a divalent metal cation</name>
        <dbReference type="ChEBI" id="CHEBI:60240"/>
    </cofactor>
</comment>
<comment type="similarity">
    <text evidence="4">Belongs to the Nudix hydrolase family. RppH subfamily.</text>
</comment>
<evidence type="ECO:0000256" key="3">
    <source>
        <dbReference type="ARBA" id="ARBA00022801"/>
    </source>
</evidence>
<dbReference type="Pfam" id="PF00293">
    <property type="entry name" value="NUDIX"/>
    <property type="match status" value="1"/>
</dbReference>
<evidence type="ECO:0000256" key="1">
    <source>
        <dbReference type="ARBA" id="ARBA00001936"/>
    </source>
</evidence>
<dbReference type="PANTHER" id="PTHR11839">
    <property type="entry name" value="UDP/ADP-SUGAR PYROPHOSPHATASE"/>
    <property type="match status" value="1"/>
</dbReference>
<protein>
    <recommendedName>
        <fullName evidence="4">RNA pyrophosphohydrolase</fullName>
        <ecNumber evidence="4">3.6.1.-</ecNumber>
    </recommendedName>
    <alternativeName>
        <fullName evidence="4">(Di)nucleoside polyphosphate hydrolase</fullName>
    </alternativeName>
</protein>
<keyword evidence="7" id="KW-1185">Reference proteome</keyword>
<name>A0A9X3B7S5_9HYPH</name>
<comment type="function">
    <text evidence="4">Accelerates the degradation of transcripts by removing pyrophosphate from the 5'-end of triphosphorylated RNA, leading to a more labile monophosphorylated state that can stimulate subsequent ribonuclease cleavage.</text>
</comment>
<dbReference type="GO" id="GO:0034432">
    <property type="term" value="F:bis(5'-adenosyl)-pentaphosphatase activity"/>
    <property type="evidence" value="ECO:0007669"/>
    <property type="project" value="TreeGrafter"/>
</dbReference>
<dbReference type="PRINTS" id="PR00502">
    <property type="entry name" value="NUDIXFAMILY"/>
</dbReference>
<evidence type="ECO:0000313" key="7">
    <source>
        <dbReference type="Proteomes" id="UP001149009"/>
    </source>
</evidence>
<organism evidence="6 7">
    <name type="scientific">Chelativorans petroleitrophicus</name>
    <dbReference type="NCBI Taxonomy" id="2975484"/>
    <lineage>
        <taxon>Bacteria</taxon>
        <taxon>Pseudomonadati</taxon>
        <taxon>Pseudomonadota</taxon>
        <taxon>Alphaproteobacteria</taxon>
        <taxon>Hyphomicrobiales</taxon>
        <taxon>Phyllobacteriaceae</taxon>
        <taxon>Chelativorans</taxon>
    </lineage>
</organism>
<dbReference type="SUPFAM" id="SSF55811">
    <property type="entry name" value="Nudix"/>
    <property type="match status" value="1"/>
</dbReference>
<accession>A0A9X3B7S5</accession>
<dbReference type="GO" id="GO:0019693">
    <property type="term" value="P:ribose phosphate metabolic process"/>
    <property type="evidence" value="ECO:0007669"/>
    <property type="project" value="TreeGrafter"/>
</dbReference>
<dbReference type="Proteomes" id="UP001149009">
    <property type="component" value="Unassembled WGS sequence"/>
</dbReference>
<dbReference type="AlphaFoldDB" id="A0A9X3B7S5"/>
<gene>
    <name evidence="4" type="primary">rppH</name>
    <name evidence="4" type="synonym">nudH</name>
    <name evidence="6" type="ORF">NYR54_16725</name>
</gene>
<keyword evidence="3 4" id="KW-0378">Hydrolase</keyword>
<dbReference type="InterPro" id="IPR015797">
    <property type="entry name" value="NUDIX_hydrolase-like_dom_sf"/>
</dbReference>
<dbReference type="NCBIfam" id="NF001938">
    <property type="entry name" value="PRK00714.1-5"/>
    <property type="match status" value="1"/>
</dbReference>
<dbReference type="PANTHER" id="PTHR11839:SF22">
    <property type="entry name" value="NUDIX HYDROLASE 26, CHLOROPLASTIC"/>
    <property type="match status" value="1"/>
</dbReference>
<evidence type="ECO:0000259" key="5">
    <source>
        <dbReference type="PROSITE" id="PS51462"/>
    </source>
</evidence>
<feature type="short sequence motif" description="Nudix box" evidence="4">
    <location>
        <begin position="51"/>
        <end position="72"/>
    </location>
</feature>
<dbReference type="InterPro" id="IPR020476">
    <property type="entry name" value="Nudix_hydrolase"/>
</dbReference>
<dbReference type="GO" id="GO:0006753">
    <property type="term" value="P:nucleoside phosphate metabolic process"/>
    <property type="evidence" value="ECO:0007669"/>
    <property type="project" value="TreeGrafter"/>
</dbReference>
<proteinExistence type="inferred from homology"/>
<evidence type="ECO:0000313" key="6">
    <source>
        <dbReference type="EMBL" id="MCT8991912.1"/>
    </source>
</evidence>
<evidence type="ECO:0000256" key="4">
    <source>
        <dbReference type="HAMAP-Rule" id="MF_00298"/>
    </source>
</evidence>
<sequence>MTRIKAEDLPYRPCVGVMVLNREGAVWAGRRIRERASEVDGATMLWQMPQGGIDEGEDPLQAARRELYEETGIRSVSLLAETPGWITYELPEHLVGVALQGRYRGQKQKWFAFRFEGNESEISINPPPGGHAPEFDAWAWKPMDELPKLIVPFKRKVYEEVVACFRPLVQA</sequence>
<dbReference type="GO" id="GO:0008893">
    <property type="term" value="F:guanosine-3',5'-bis(diphosphate) 3'-diphosphatase activity"/>
    <property type="evidence" value="ECO:0007669"/>
    <property type="project" value="TreeGrafter"/>
</dbReference>
<comment type="cofactor">
    <cofactor evidence="1">
        <name>Mn(2+)</name>
        <dbReference type="ChEBI" id="CHEBI:29035"/>
    </cofactor>
</comment>
<dbReference type="CDD" id="cd03671">
    <property type="entry name" value="NUDIX_Ap4A_hydrolase_plant_like"/>
    <property type="match status" value="1"/>
</dbReference>
<dbReference type="HAMAP" id="MF_00298">
    <property type="entry name" value="Nudix_RppH"/>
    <property type="match status" value="1"/>
</dbReference>
<evidence type="ECO:0000256" key="2">
    <source>
        <dbReference type="ARBA" id="ARBA00001946"/>
    </source>
</evidence>